<feature type="chain" id="PRO_5020032173" evidence="2">
    <location>
        <begin position="25"/>
        <end position="409"/>
    </location>
</feature>
<feature type="compositionally biased region" description="Basic and acidic residues" evidence="1">
    <location>
        <begin position="30"/>
        <end position="51"/>
    </location>
</feature>
<comment type="caution">
    <text evidence="3">The sequence shown here is derived from an EMBL/GenBank/DDBJ whole genome shotgun (WGS) entry which is preliminary data.</text>
</comment>
<organism evidence="3 4">
    <name type="scientific">Eumeta variegata</name>
    <name type="common">Bagworm moth</name>
    <name type="synonym">Eumeta japonica</name>
    <dbReference type="NCBI Taxonomy" id="151549"/>
    <lineage>
        <taxon>Eukaryota</taxon>
        <taxon>Metazoa</taxon>
        <taxon>Ecdysozoa</taxon>
        <taxon>Arthropoda</taxon>
        <taxon>Hexapoda</taxon>
        <taxon>Insecta</taxon>
        <taxon>Pterygota</taxon>
        <taxon>Neoptera</taxon>
        <taxon>Endopterygota</taxon>
        <taxon>Lepidoptera</taxon>
        <taxon>Glossata</taxon>
        <taxon>Ditrysia</taxon>
        <taxon>Tineoidea</taxon>
        <taxon>Psychidae</taxon>
        <taxon>Oiketicinae</taxon>
        <taxon>Eumeta</taxon>
    </lineage>
</organism>
<feature type="signal peptide" evidence="2">
    <location>
        <begin position="1"/>
        <end position="24"/>
    </location>
</feature>
<keyword evidence="4" id="KW-1185">Reference proteome</keyword>
<feature type="region of interest" description="Disordered" evidence="1">
    <location>
        <begin position="30"/>
        <end position="55"/>
    </location>
</feature>
<feature type="region of interest" description="Disordered" evidence="1">
    <location>
        <begin position="190"/>
        <end position="210"/>
    </location>
</feature>
<accession>A0A4C1UFG5</accession>
<keyword evidence="2" id="KW-0732">Signal</keyword>
<gene>
    <name evidence="3" type="ORF">EVAR_15902_1</name>
</gene>
<dbReference type="Proteomes" id="UP000299102">
    <property type="component" value="Unassembled WGS sequence"/>
</dbReference>
<evidence type="ECO:0000256" key="2">
    <source>
        <dbReference type="SAM" id="SignalP"/>
    </source>
</evidence>
<evidence type="ECO:0000313" key="4">
    <source>
        <dbReference type="Proteomes" id="UP000299102"/>
    </source>
</evidence>
<protein>
    <submittedName>
        <fullName evidence="3">Uncharacterized protein</fullName>
    </submittedName>
</protein>
<evidence type="ECO:0000256" key="1">
    <source>
        <dbReference type="SAM" id="MobiDB-lite"/>
    </source>
</evidence>
<reference evidence="3 4" key="1">
    <citation type="journal article" date="2019" name="Commun. Biol.">
        <title>The bagworm genome reveals a unique fibroin gene that provides high tensile strength.</title>
        <authorList>
            <person name="Kono N."/>
            <person name="Nakamura H."/>
            <person name="Ohtoshi R."/>
            <person name="Tomita M."/>
            <person name="Numata K."/>
            <person name="Arakawa K."/>
        </authorList>
    </citation>
    <scope>NUCLEOTIDE SEQUENCE [LARGE SCALE GENOMIC DNA]</scope>
</reference>
<evidence type="ECO:0000313" key="3">
    <source>
        <dbReference type="EMBL" id="GBP24696.1"/>
    </source>
</evidence>
<name>A0A4C1UFG5_EUMVA</name>
<sequence length="409" mass="46798">MSLTDITIFYSLCALLSTNYCVCGDFPSKGKSDYGSEERSLKENEKREYAHGDGTYENSPSAVIQEYKKFQSELGRNLFAKIGANADNQRANDLLMPETKIRYDTVEPKSSEAIDVDKIIEDLDNAKAAAEKSMPYILEKPSLEVNKKQKRSATLWWLLSGYECSWAVVTTYSLVICVMLKERWIPFHSHKGSKNKSSKSKTESQPKTPCIDCRQKTGNEVILNEQTKTEPDYNIKPKSKSESQDPFNYFKINKRSDYPCQCPSCRSKLVTAPNTDLSYFMKESDPSKFLISSTQKTKINFDLDYIPNVLSVDSKNLRARKVDINNELEQKRPNLLKEIPYGNLYRADYRRRFAKGKGKMKRYASVSINEVDSANERRLKMLDEIQKKIDNVQIPQASNDMSTTEINIA</sequence>
<proteinExistence type="predicted"/>
<dbReference type="EMBL" id="BGZK01000164">
    <property type="protein sequence ID" value="GBP24696.1"/>
    <property type="molecule type" value="Genomic_DNA"/>
</dbReference>
<feature type="compositionally biased region" description="Basic residues" evidence="1">
    <location>
        <begin position="190"/>
        <end position="199"/>
    </location>
</feature>
<dbReference type="AlphaFoldDB" id="A0A4C1UFG5"/>